<evidence type="ECO:0000256" key="3">
    <source>
        <dbReference type="ARBA" id="ARBA00023002"/>
    </source>
</evidence>
<comment type="caution">
    <text evidence="12">The sequence shown here is derived from an EMBL/GenBank/DDBJ whole genome shotgun (WGS) entry which is preliminary data.</text>
</comment>
<dbReference type="GO" id="GO:0016117">
    <property type="term" value="P:carotenoid biosynthetic process"/>
    <property type="evidence" value="ECO:0007669"/>
    <property type="project" value="UniProtKB-KW"/>
</dbReference>
<comment type="pathway">
    <text evidence="4">Carotenoid biosynthesis; staphyloxanthin biosynthesis; staphyloxanthin from farnesyl diphosphate: step 3/5.</text>
</comment>
<evidence type="ECO:0000256" key="6">
    <source>
        <dbReference type="ARBA" id="ARBA00039159"/>
    </source>
</evidence>
<dbReference type="GO" id="GO:0016491">
    <property type="term" value="F:oxidoreductase activity"/>
    <property type="evidence" value="ECO:0007669"/>
    <property type="project" value="UniProtKB-KW"/>
</dbReference>
<comment type="catalytic activity">
    <reaction evidence="9">
        <text>all-trans-4,4'-diaponeurosporene + 2 AH2 + 2 O2 = 4,4'-diaponeurosporenal + 2 A + 3 H2O</text>
        <dbReference type="Rhea" id="RHEA:56104"/>
        <dbReference type="ChEBI" id="CHEBI:13193"/>
        <dbReference type="ChEBI" id="CHEBI:15377"/>
        <dbReference type="ChEBI" id="CHEBI:15379"/>
        <dbReference type="ChEBI" id="CHEBI:17499"/>
        <dbReference type="ChEBI" id="CHEBI:62743"/>
        <dbReference type="ChEBI" id="CHEBI:79065"/>
    </reaction>
</comment>
<dbReference type="AlphaFoldDB" id="A0A242A294"/>
<accession>A0A242A294</accession>
<dbReference type="NCBIfam" id="TIGR02734">
    <property type="entry name" value="crtI_fam"/>
    <property type="match status" value="1"/>
</dbReference>
<evidence type="ECO:0000256" key="7">
    <source>
        <dbReference type="ARBA" id="ARBA00041900"/>
    </source>
</evidence>
<evidence type="ECO:0000256" key="8">
    <source>
        <dbReference type="ARBA" id="ARBA00042619"/>
    </source>
</evidence>
<organism evidence="12 13">
    <name type="scientific">Candidatus Enterococcus testudinis</name>
    <dbReference type="NCBI Taxonomy" id="1834191"/>
    <lineage>
        <taxon>Bacteria</taxon>
        <taxon>Bacillati</taxon>
        <taxon>Bacillota</taxon>
        <taxon>Bacilli</taxon>
        <taxon>Lactobacillales</taxon>
        <taxon>Enterococcaceae</taxon>
        <taxon>Enterococcus</taxon>
    </lineage>
</organism>
<dbReference type="RefSeq" id="WP_086273253.1">
    <property type="nucleotide sequence ID" value="NZ_NGKU01000001.1"/>
</dbReference>
<dbReference type="InterPro" id="IPR002937">
    <property type="entry name" value="Amino_oxidase"/>
</dbReference>
<evidence type="ECO:0000256" key="10">
    <source>
        <dbReference type="RuleBase" id="RU362075"/>
    </source>
</evidence>
<comment type="cofactor">
    <cofactor evidence="1">
        <name>FAD</name>
        <dbReference type="ChEBI" id="CHEBI:57692"/>
    </cofactor>
</comment>
<dbReference type="PANTHER" id="PTHR43734">
    <property type="entry name" value="PHYTOENE DESATURASE"/>
    <property type="match status" value="1"/>
</dbReference>
<gene>
    <name evidence="12" type="ORF">A5886_000227</name>
</gene>
<evidence type="ECO:0000256" key="1">
    <source>
        <dbReference type="ARBA" id="ARBA00001974"/>
    </source>
</evidence>
<dbReference type="OrthoDB" id="9814556at2"/>
<evidence type="ECO:0000256" key="5">
    <source>
        <dbReference type="ARBA" id="ARBA00038194"/>
    </source>
</evidence>
<dbReference type="InterPro" id="IPR014105">
    <property type="entry name" value="Carotenoid/retinoid_OxRdtase"/>
</dbReference>
<dbReference type="SUPFAM" id="SSF51905">
    <property type="entry name" value="FAD/NAD(P)-binding domain"/>
    <property type="match status" value="1"/>
</dbReference>
<dbReference type="InterPro" id="IPR036188">
    <property type="entry name" value="FAD/NAD-bd_sf"/>
</dbReference>
<name>A0A242A294_9ENTE</name>
<protein>
    <recommendedName>
        <fullName evidence="6">4,4'-diaponeurosporene oxygenase</fullName>
    </recommendedName>
    <alternativeName>
        <fullName evidence="7">4,4'-diaponeurosporene oxidase</fullName>
    </alternativeName>
    <alternativeName>
        <fullName evidence="8">Carotenoid oxidase</fullName>
    </alternativeName>
</protein>
<evidence type="ECO:0000256" key="4">
    <source>
        <dbReference type="ARBA" id="ARBA00037901"/>
    </source>
</evidence>
<feature type="domain" description="Amine oxidase" evidence="11">
    <location>
        <begin position="15"/>
        <end position="488"/>
    </location>
</feature>
<proteinExistence type="inferred from homology"/>
<keyword evidence="13" id="KW-1185">Reference proteome</keyword>
<evidence type="ECO:0000313" key="13">
    <source>
        <dbReference type="Proteomes" id="UP000195043"/>
    </source>
</evidence>
<evidence type="ECO:0000256" key="2">
    <source>
        <dbReference type="ARBA" id="ARBA00022746"/>
    </source>
</evidence>
<dbReference type="PANTHER" id="PTHR43734:SF7">
    <property type="entry name" value="4,4'-DIAPONEUROSPORENE OXYGENASE"/>
    <property type="match status" value="1"/>
</dbReference>
<reference evidence="12 13" key="1">
    <citation type="submission" date="2017-05" db="EMBL/GenBank/DDBJ databases">
        <title>The Genome Sequence of Enterococcus sp. 8G7_MSG3316.</title>
        <authorList>
            <consortium name="The Broad Institute Genomics Platform"/>
            <consortium name="The Broad Institute Genomic Center for Infectious Diseases"/>
            <person name="Earl A."/>
            <person name="Manson A."/>
            <person name="Schwartman J."/>
            <person name="Gilmore M."/>
            <person name="Abouelleil A."/>
            <person name="Cao P."/>
            <person name="Chapman S."/>
            <person name="Cusick C."/>
            <person name="Shea T."/>
            <person name="Young S."/>
            <person name="Neafsey D."/>
            <person name="Nusbaum C."/>
            <person name="Birren B."/>
        </authorList>
    </citation>
    <scope>NUCLEOTIDE SEQUENCE [LARGE SCALE GENOMIC DNA]</scope>
    <source>
        <strain evidence="12 13">8G7_MSG3316</strain>
    </source>
</reference>
<keyword evidence="3 10" id="KW-0560">Oxidoreductase</keyword>
<comment type="similarity">
    <text evidence="5">Belongs to the carotenoid/retinoid oxidoreductase family. CrtP subfamily.</text>
</comment>
<evidence type="ECO:0000256" key="9">
    <source>
        <dbReference type="ARBA" id="ARBA00048532"/>
    </source>
</evidence>
<sequence length="492" mass="55541">MTDKKTRVVVIGGGLGGLSAAVSLTQEGYQVTVVEKNHHLGGKLNRLDKNGFGFDLGPSILTMPHIFEALFTKSQRKMQDYVSIRRLPLEWRSFFPDGSKIDLYGDLSRMAKENPALKAKDIEEYRTFLSYAKEIYDLTKEGYFAEGFDQTTDVLRHHGVFKALKGFDYFSTMQEAINQRVSNPKMQEMLGYFSKYVGSSPYDAPAVLNMMSYMQHAQGVWYVSGGMHRLAEGIVQLAKEIGVTFITGQQVMKLDTQDKQVTTAYLADGRTVTADIFVSNMEVIPAYQQLLSEVSPKVQKKFEPASSGFVLHLGVKGAYPQLAHHNFFFSEAAQQNFDQNFHDHQLPEDPTIYLVNVNKTDPSQTVAGHENIKILPHIPYLQDTPFMEAEYTAFRQRILEKLERMGLTDLQKNIVFEDRWTPADIEANYLSHHGAIYGTVSDRKKNHGFKHPKRSEKYDNLYFVGGTVNPGAGMPMVTLSGQQVSRMIVQGE</sequence>
<keyword evidence="2 10" id="KW-0125">Carotenoid biosynthesis</keyword>
<evidence type="ECO:0000313" key="12">
    <source>
        <dbReference type="EMBL" id="OTN75157.1"/>
    </source>
</evidence>
<dbReference type="STRING" id="1834191.A5886_000227"/>
<dbReference type="Gene3D" id="3.50.50.60">
    <property type="entry name" value="FAD/NAD(P)-binding domain"/>
    <property type="match status" value="2"/>
</dbReference>
<dbReference type="Proteomes" id="UP000195043">
    <property type="component" value="Unassembled WGS sequence"/>
</dbReference>
<dbReference type="Pfam" id="PF01593">
    <property type="entry name" value="Amino_oxidase"/>
    <property type="match status" value="1"/>
</dbReference>
<evidence type="ECO:0000259" key="11">
    <source>
        <dbReference type="Pfam" id="PF01593"/>
    </source>
</evidence>
<dbReference type="EMBL" id="NGKU01000001">
    <property type="protein sequence ID" value="OTN75157.1"/>
    <property type="molecule type" value="Genomic_DNA"/>
</dbReference>